<dbReference type="AlphaFoldDB" id="A0A084XWL6"/>
<dbReference type="RefSeq" id="WP_034929137.1">
    <property type="nucleotide sequence ID" value="NZ_JDSS02000037.1"/>
</dbReference>
<name>A0A084XWL6_9PROT</name>
<evidence type="ECO:0000313" key="1">
    <source>
        <dbReference type="EMBL" id="KFB66860.1"/>
    </source>
</evidence>
<sequence length="85" mass="9384">MHPELLKDIVELCKQRQAQGDYPTEAIADAEVLENAIVQLATLPALPKPRVLASGTIAGKAIELRGWHTEDIEIWERQHGLTFGA</sequence>
<reference evidence="1 2" key="1">
    <citation type="submission" date="2014-07" db="EMBL/GenBank/DDBJ databases">
        <title>Expanding our view of genomic diversity in Candidatus Accumulibacter clades.</title>
        <authorList>
            <person name="Skennerton C.T."/>
            <person name="Barr J.J."/>
            <person name="Slater F.R."/>
            <person name="Bond P.L."/>
            <person name="Tyson G.W."/>
        </authorList>
    </citation>
    <scope>NUCLEOTIDE SEQUENCE [LARGE SCALE GENOMIC DNA]</scope>
    <source>
        <strain evidence="2">SK-01</strain>
    </source>
</reference>
<dbReference type="Proteomes" id="UP000019812">
    <property type="component" value="Unassembled WGS sequence"/>
</dbReference>
<accession>A0A084XWL6</accession>
<proteinExistence type="predicted"/>
<dbReference type="EMBL" id="JDSS02000037">
    <property type="protein sequence ID" value="KFB66860.1"/>
    <property type="molecule type" value="Genomic_DNA"/>
</dbReference>
<organism evidence="1 2">
    <name type="scientific">Candidatus Accumulibacter vicinus</name>
    <dbReference type="NCBI Taxonomy" id="2954382"/>
    <lineage>
        <taxon>Bacteria</taxon>
        <taxon>Pseudomonadati</taxon>
        <taxon>Pseudomonadota</taxon>
        <taxon>Betaproteobacteria</taxon>
        <taxon>Candidatus Accumulibacter</taxon>
    </lineage>
</organism>
<evidence type="ECO:0000313" key="2">
    <source>
        <dbReference type="Proteomes" id="UP000019812"/>
    </source>
</evidence>
<comment type="caution">
    <text evidence="1">The sequence shown here is derived from an EMBL/GenBank/DDBJ whole genome shotgun (WGS) entry which is preliminary data.</text>
</comment>
<gene>
    <name evidence="1" type="ORF">CAPSK01_003799</name>
</gene>
<protein>
    <submittedName>
        <fullName evidence="1">Uncharacterized protein</fullName>
    </submittedName>
</protein>